<name>A0A2M7QS02_9BACT</name>
<dbReference type="SMART" id="SM00849">
    <property type="entry name" value="Lactamase_B"/>
    <property type="match status" value="1"/>
</dbReference>
<dbReference type="Pfam" id="PF07521">
    <property type="entry name" value="RMMBL"/>
    <property type="match status" value="1"/>
</dbReference>
<feature type="domain" description="Beta-Casp" evidence="3">
    <location>
        <begin position="244"/>
        <end position="369"/>
    </location>
</feature>
<dbReference type="Pfam" id="PF00753">
    <property type="entry name" value="Lactamase_B"/>
    <property type="match status" value="1"/>
</dbReference>
<dbReference type="SUPFAM" id="SSF56281">
    <property type="entry name" value="Metallo-hydrolase/oxidoreductase"/>
    <property type="match status" value="1"/>
</dbReference>
<dbReference type="GO" id="GO:0004521">
    <property type="term" value="F:RNA endonuclease activity"/>
    <property type="evidence" value="ECO:0007669"/>
    <property type="project" value="TreeGrafter"/>
</dbReference>
<dbReference type="Proteomes" id="UP000229481">
    <property type="component" value="Unassembled WGS sequence"/>
</dbReference>
<protein>
    <submittedName>
        <fullName evidence="4">MBL fold hydrolase</fullName>
    </submittedName>
</protein>
<dbReference type="InterPro" id="IPR001279">
    <property type="entry name" value="Metallo-B-lactamas"/>
</dbReference>
<dbReference type="Gene3D" id="3.60.15.10">
    <property type="entry name" value="Ribonuclease Z/Hydroxyacylglutathione hydrolase-like"/>
    <property type="match status" value="1"/>
</dbReference>
<dbReference type="CDD" id="cd16295">
    <property type="entry name" value="TTHA0252-CPSF-like_MBL-fold"/>
    <property type="match status" value="1"/>
</dbReference>
<dbReference type="InterPro" id="IPR022712">
    <property type="entry name" value="Beta_Casp"/>
</dbReference>
<evidence type="ECO:0000259" key="3">
    <source>
        <dbReference type="SMART" id="SM01027"/>
    </source>
</evidence>
<sequence length="454" mass="51099">MAKLHFFGGTRIVSGSCYLLEAEDKKILIDCGLFQGPREFEKKNYEPFPFNPKEIDSVIITHSHLDHIGRLPMLVKAGFGGKIFATPPTIEFTHLMLEDSKKVLAEKARHADAIPLFYEGEIDELMKFFVPVKYHEKVNISDNISFEFYEAGHILGSAFVKITLSEGKNKKTIVFSGDLGSSTVSILRPLEKINQADYVLIESAYGDRLHERGSQAKDIIEDTIEETITNGGTLMIPSFAMERAQQLIYHLNELVENKRIPAVPVFIDSPLTNEITRVYEKFTNYFNDEVQDLIKKGDDIFKFPGLKFTPTIKESKEINNVHPPKVIIAGSGMSQGGRILHHEMRYLSDSRNTLLMVTYQAQGTLGRRIFEGAKEIEILDQKIPVKAKIKSIGSYSAHADQKGLIDWLGAIRKPVKKIFVVQGEEKPALALAQKIRDEMGTEAEMPKMGQVVEL</sequence>
<dbReference type="InterPro" id="IPR036866">
    <property type="entry name" value="RibonucZ/Hydroxyglut_hydro"/>
</dbReference>
<dbReference type="Pfam" id="PF10996">
    <property type="entry name" value="Beta-Casp"/>
    <property type="match status" value="1"/>
</dbReference>
<keyword evidence="1 4" id="KW-0378">Hydrolase</keyword>
<proteinExistence type="predicted"/>
<evidence type="ECO:0000256" key="1">
    <source>
        <dbReference type="ARBA" id="ARBA00022801"/>
    </source>
</evidence>
<dbReference type="PANTHER" id="PTHR11203">
    <property type="entry name" value="CLEAVAGE AND POLYADENYLATION SPECIFICITY FACTOR FAMILY MEMBER"/>
    <property type="match status" value="1"/>
</dbReference>
<dbReference type="GO" id="GO:0016787">
    <property type="term" value="F:hydrolase activity"/>
    <property type="evidence" value="ECO:0007669"/>
    <property type="project" value="UniProtKB-KW"/>
</dbReference>
<evidence type="ECO:0000313" key="5">
    <source>
        <dbReference type="Proteomes" id="UP000229481"/>
    </source>
</evidence>
<reference evidence="5" key="1">
    <citation type="submission" date="2017-09" db="EMBL/GenBank/DDBJ databases">
        <title>Depth-based differentiation of microbial function through sediment-hosted aquifers and enrichment of novel symbionts in the deep terrestrial subsurface.</title>
        <authorList>
            <person name="Probst A.J."/>
            <person name="Ladd B."/>
            <person name="Jarett J.K."/>
            <person name="Geller-Mcgrath D.E."/>
            <person name="Sieber C.M.K."/>
            <person name="Emerson J.B."/>
            <person name="Anantharaman K."/>
            <person name="Thomas B.C."/>
            <person name="Malmstrom R."/>
            <person name="Stieglmeier M."/>
            <person name="Klingl A."/>
            <person name="Woyke T."/>
            <person name="Ryan C.M."/>
            <person name="Banfield J.F."/>
        </authorList>
    </citation>
    <scope>NUCLEOTIDE SEQUENCE [LARGE SCALE GENOMIC DNA]</scope>
</reference>
<feature type="domain" description="Metallo-beta-lactamase" evidence="2">
    <location>
        <begin position="14"/>
        <end position="231"/>
    </location>
</feature>
<dbReference type="InterPro" id="IPR011108">
    <property type="entry name" value="RMMBL"/>
</dbReference>
<dbReference type="InterPro" id="IPR050698">
    <property type="entry name" value="MBL"/>
</dbReference>
<accession>A0A2M7QS02</accession>
<dbReference type="Gene3D" id="3.40.50.10890">
    <property type="match status" value="1"/>
</dbReference>
<comment type="caution">
    <text evidence="4">The sequence shown here is derived from an EMBL/GenBank/DDBJ whole genome shotgun (WGS) entry which is preliminary data.</text>
</comment>
<dbReference type="EMBL" id="PFLK01000029">
    <property type="protein sequence ID" value="PIY75067.1"/>
    <property type="molecule type" value="Genomic_DNA"/>
</dbReference>
<evidence type="ECO:0000259" key="2">
    <source>
        <dbReference type="SMART" id="SM00849"/>
    </source>
</evidence>
<dbReference type="PANTHER" id="PTHR11203:SF37">
    <property type="entry name" value="INTEGRATOR COMPLEX SUBUNIT 11"/>
    <property type="match status" value="1"/>
</dbReference>
<evidence type="ECO:0000313" key="4">
    <source>
        <dbReference type="EMBL" id="PIY75067.1"/>
    </source>
</evidence>
<dbReference type="SMART" id="SM01027">
    <property type="entry name" value="Beta-Casp"/>
    <property type="match status" value="1"/>
</dbReference>
<organism evidence="4 5">
    <name type="scientific">Candidatus Portnoybacteria bacterium CG_4_10_14_0_8_um_filter_40_50</name>
    <dbReference type="NCBI Taxonomy" id="1974800"/>
    <lineage>
        <taxon>Bacteria</taxon>
        <taxon>Candidatus Portnoyibacteriota</taxon>
    </lineage>
</organism>
<dbReference type="AlphaFoldDB" id="A0A2M7QS02"/>
<gene>
    <name evidence="4" type="ORF">COY85_01315</name>
</gene>